<evidence type="ECO:0000313" key="1">
    <source>
        <dbReference type="EMBL" id="GAI28967.1"/>
    </source>
</evidence>
<dbReference type="SUPFAM" id="SSF55979">
    <property type="entry name" value="DNA clamp"/>
    <property type="match status" value="1"/>
</dbReference>
<sequence>SFSQEQPLRIVYEIEDKGHLIYFVAPRIEESEVIDDYDNYESN</sequence>
<reference evidence="1" key="1">
    <citation type="journal article" date="2014" name="Front. Microbiol.">
        <title>High frequency of phylogenetically diverse reductive dehalogenase-homologous genes in deep subseafloor sedimentary metagenomes.</title>
        <authorList>
            <person name="Kawai M."/>
            <person name="Futagami T."/>
            <person name="Toyoda A."/>
            <person name="Takaki Y."/>
            <person name="Nishi S."/>
            <person name="Hori S."/>
            <person name="Arai W."/>
            <person name="Tsubouchi T."/>
            <person name="Morono Y."/>
            <person name="Uchiyama I."/>
            <person name="Ito T."/>
            <person name="Fujiyama A."/>
            <person name="Inagaki F."/>
            <person name="Takami H."/>
        </authorList>
    </citation>
    <scope>NUCLEOTIDE SEQUENCE</scope>
    <source>
        <strain evidence="1">Expedition CK06-06</strain>
    </source>
</reference>
<accession>X1MBG4</accession>
<name>X1MBG4_9ZZZZ</name>
<comment type="caution">
    <text evidence="1">The sequence shown here is derived from an EMBL/GenBank/DDBJ whole genome shotgun (WGS) entry which is preliminary data.</text>
</comment>
<dbReference type="AlphaFoldDB" id="X1MBG4"/>
<dbReference type="InterPro" id="IPR046938">
    <property type="entry name" value="DNA_clamp_sf"/>
</dbReference>
<dbReference type="Gene3D" id="3.70.10.10">
    <property type="match status" value="1"/>
</dbReference>
<protein>
    <recommendedName>
        <fullName evidence="2">Proliferating cell nuclear antigen PCNA C-terminal domain-containing protein</fullName>
    </recommendedName>
</protein>
<gene>
    <name evidence="1" type="ORF">S06H3_28457</name>
</gene>
<feature type="non-terminal residue" evidence="1">
    <location>
        <position position="1"/>
    </location>
</feature>
<organism evidence="1">
    <name type="scientific">marine sediment metagenome</name>
    <dbReference type="NCBI Taxonomy" id="412755"/>
    <lineage>
        <taxon>unclassified sequences</taxon>
        <taxon>metagenomes</taxon>
        <taxon>ecological metagenomes</taxon>
    </lineage>
</organism>
<proteinExistence type="predicted"/>
<evidence type="ECO:0008006" key="2">
    <source>
        <dbReference type="Google" id="ProtNLM"/>
    </source>
</evidence>
<dbReference type="EMBL" id="BARV01016607">
    <property type="protein sequence ID" value="GAI28967.1"/>
    <property type="molecule type" value="Genomic_DNA"/>
</dbReference>